<keyword evidence="3" id="KW-1185">Reference proteome</keyword>
<reference evidence="2 3" key="1">
    <citation type="submission" date="2024-04" db="EMBL/GenBank/DDBJ databases">
        <title>Genome assembly C_amara_ONT_v2.</title>
        <authorList>
            <person name="Yant L."/>
            <person name="Moore C."/>
            <person name="Slenker M."/>
        </authorList>
    </citation>
    <scope>NUCLEOTIDE SEQUENCE [LARGE SCALE GENOMIC DNA]</scope>
    <source>
        <tissue evidence="2">Leaf</tissue>
    </source>
</reference>
<dbReference type="SMART" id="SM00256">
    <property type="entry name" value="FBOX"/>
    <property type="match status" value="1"/>
</dbReference>
<dbReference type="AlphaFoldDB" id="A0ABD1AXW4"/>
<dbReference type="EMBL" id="JBANAX010000379">
    <property type="protein sequence ID" value="KAL1211586.1"/>
    <property type="molecule type" value="Genomic_DNA"/>
</dbReference>
<proteinExistence type="predicted"/>
<name>A0ABD1AXW4_CARAN</name>
<accession>A0ABD1AXW4</accession>
<dbReference type="InterPro" id="IPR006527">
    <property type="entry name" value="F-box-assoc_dom_typ1"/>
</dbReference>
<dbReference type="SUPFAM" id="SSF81383">
    <property type="entry name" value="F-box domain"/>
    <property type="match status" value="1"/>
</dbReference>
<evidence type="ECO:0000313" key="3">
    <source>
        <dbReference type="Proteomes" id="UP001558713"/>
    </source>
</evidence>
<dbReference type="Pfam" id="PF07734">
    <property type="entry name" value="FBA_1"/>
    <property type="match status" value="1"/>
</dbReference>
<evidence type="ECO:0000259" key="1">
    <source>
        <dbReference type="SMART" id="SM00256"/>
    </source>
</evidence>
<feature type="domain" description="F-box" evidence="1">
    <location>
        <begin position="8"/>
        <end position="45"/>
    </location>
</feature>
<dbReference type="Proteomes" id="UP001558713">
    <property type="component" value="Unassembled WGS sequence"/>
</dbReference>
<sequence length="152" mass="17045">MTMTIFNLPTDLVEEIFSRVPMKSTRSVCKTLNTLSQSPSFTKLHIGKDAATTKEGETRIIVLMDYNLHLISVVFNGIGTDPFSEHKGKLSCLNDSEQVKISRIFHCEGLLLCILKDDSRFAICGCGRRRSASETNSAASCYLCFLYRETQH</sequence>
<protein>
    <submittedName>
        <fullName evidence="2">F-box protein</fullName>
    </submittedName>
</protein>
<dbReference type="Pfam" id="PF00646">
    <property type="entry name" value="F-box"/>
    <property type="match status" value="1"/>
</dbReference>
<dbReference type="InterPro" id="IPR036047">
    <property type="entry name" value="F-box-like_dom_sf"/>
</dbReference>
<dbReference type="InterPro" id="IPR001810">
    <property type="entry name" value="F-box_dom"/>
</dbReference>
<evidence type="ECO:0000313" key="2">
    <source>
        <dbReference type="EMBL" id="KAL1211586.1"/>
    </source>
</evidence>
<gene>
    <name evidence="2" type="ORF">V5N11_023592</name>
</gene>
<comment type="caution">
    <text evidence="2">The sequence shown here is derived from an EMBL/GenBank/DDBJ whole genome shotgun (WGS) entry which is preliminary data.</text>
</comment>
<organism evidence="2 3">
    <name type="scientific">Cardamine amara subsp. amara</name>
    <dbReference type="NCBI Taxonomy" id="228776"/>
    <lineage>
        <taxon>Eukaryota</taxon>
        <taxon>Viridiplantae</taxon>
        <taxon>Streptophyta</taxon>
        <taxon>Embryophyta</taxon>
        <taxon>Tracheophyta</taxon>
        <taxon>Spermatophyta</taxon>
        <taxon>Magnoliopsida</taxon>
        <taxon>eudicotyledons</taxon>
        <taxon>Gunneridae</taxon>
        <taxon>Pentapetalae</taxon>
        <taxon>rosids</taxon>
        <taxon>malvids</taxon>
        <taxon>Brassicales</taxon>
        <taxon>Brassicaceae</taxon>
        <taxon>Cardamineae</taxon>
        <taxon>Cardamine</taxon>
    </lineage>
</organism>